<name>A0A978UCQ4_ZIZJJ</name>
<sequence>MMYQLEIFESKPRKNPPKYRWKKYPNAFYVFEMIFYMSVESVIAYLQRTVILLERKLDTLPQVLNLYAIRRSSDENQSLQFLLKFRNNFNIDEDYKLLNPETTLVVYCCLRLLDPTVSLSNTHVGDCSFSLSCFRSIMFESSTSTNIKDPGLKYEYSEIEGVTSLPVGMHPGSSLGLKFKNHGVVTHYPQINLLNMSYKILFKLPPILNLYGWTPSLNIRSGSYVKITAEGIYNAETGRLYMVGCNEDTKDCHMIPVVWVSGFAAIIDFQQRFVERCIIPSKFGDFEKYEREHLVSYYSDPCASIVPEAKPDILVLKTFPLSKEQIGYFNGCGGVSGQALDTSKFLITLYGRTDHVYKTDYGRFIQG</sequence>
<dbReference type="Pfam" id="PF25333">
    <property type="entry name" value="DUF2921_N"/>
    <property type="match status" value="1"/>
</dbReference>
<accession>A0A978UCQ4</accession>
<dbReference type="AlphaFoldDB" id="A0A978UCQ4"/>
<dbReference type="InterPro" id="IPR057425">
    <property type="entry name" value="DUF2921_N"/>
</dbReference>
<organism evidence="2 3">
    <name type="scientific">Ziziphus jujuba var. spinosa</name>
    <dbReference type="NCBI Taxonomy" id="714518"/>
    <lineage>
        <taxon>Eukaryota</taxon>
        <taxon>Viridiplantae</taxon>
        <taxon>Streptophyta</taxon>
        <taxon>Embryophyta</taxon>
        <taxon>Tracheophyta</taxon>
        <taxon>Spermatophyta</taxon>
        <taxon>Magnoliopsida</taxon>
        <taxon>eudicotyledons</taxon>
        <taxon>Gunneridae</taxon>
        <taxon>Pentapetalae</taxon>
        <taxon>rosids</taxon>
        <taxon>fabids</taxon>
        <taxon>Rosales</taxon>
        <taxon>Rhamnaceae</taxon>
        <taxon>Paliureae</taxon>
        <taxon>Ziziphus</taxon>
    </lineage>
</organism>
<dbReference type="PANTHER" id="PTHR33389:SF18">
    <property type="entry name" value="OS01G0677900 PROTEIN"/>
    <property type="match status" value="1"/>
</dbReference>
<comment type="caution">
    <text evidence="2">The sequence shown here is derived from an EMBL/GenBank/DDBJ whole genome shotgun (WGS) entry which is preliminary data.</text>
</comment>
<dbReference type="Proteomes" id="UP000813462">
    <property type="component" value="Unassembled WGS sequence"/>
</dbReference>
<evidence type="ECO:0000313" key="2">
    <source>
        <dbReference type="EMBL" id="KAH7512547.1"/>
    </source>
</evidence>
<dbReference type="PANTHER" id="PTHR33389">
    <property type="entry name" value="FAMILY PROTEIN, PUTATIVE (DUF2921)-RELATED"/>
    <property type="match status" value="1"/>
</dbReference>
<protein>
    <recommendedName>
        <fullName evidence="1">DUF2921 domain-containing protein</fullName>
    </recommendedName>
</protein>
<gene>
    <name evidence="2" type="ORF">FEM48_Zijuj12G0102000</name>
</gene>
<evidence type="ECO:0000259" key="1">
    <source>
        <dbReference type="Pfam" id="PF25333"/>
    </source>
</evidence>
<evidence type="ECO:0000313" key="3">
    <source>
        <dbReference type="Proteomes" id="UP000813462"/>
    </source>
</evidence>
<dbReference type="EMBL" id="JAEACU010000012">
    <property type="protein sequence ID" value="KAH7512547.1"/>
    <property type="molecule type" value="Genomic_DNA"/>
</dbReference>
<reference evidence="2" key="1">
    <citation type="journal article" date="2021" name="Front. Plant Sci.">
        <title>Chromosome-Scale Genome Assembly for Chinese Sour Jujube and Insights Into Its Genome Evolution and Domestication Signature.</title>
        <authorList>
            <person name="Shen L.-Y."/>
            <person name="Luo H."/>
            <person name="Wang X.-L."/>
            <person name="Wang X.-M."/>
            <person name="Qiu X.-J."/>
            <person name="Liu H."/>
            <person name="Zhou S.-S."/>
            <person name="Jia K.-H."/>
            <person name="Nie S."/>
            <person name="Bao Y.-T."/>
            <person name="Zhang R.-G."/>
            <person name="Yun Q.-Z."/>
            <person name="Chai Y.-H."/>
            <person name="Lu J.-Y."/>
            <person name="Li Y."/>
            <person name="Zhao S.-W."/>
            <person name="Mao J.-F."/>
            <person name="Jia S.-G."/>
            <person name="Mao Y.-M."/>
        </authorList>
    </citation>
    <scope>NUCLEOTIDE SEQUENCE</scope>
    <source>
        <strain evidence="2">AT0</strain>
        <tissue evidence="2">Leaf</tissue>
    </source>
</reference>
<proteinExistence type="predicted"/>
<feature type="domain" description="DUF2921" evidence="1">
    <location>
        <begin position="221"/>
        <end position="247"/>
    </location>
</feature>